<dbReference type="Proteomes" id="UP000593846">
    <property type="component" value="Chromosome"/>
</dbReference>
<gene>
    <name evidence="1" type="ORF">IM676_08390</name>
</gene>
<reference evidence="2" key="1">
    <citation type="submission" date="2020-10" db="EMBL/GenBank/DDBJ databases">
        <title>Genome-based taxonomic classification of the species Anabaenopsis elenkinii.</title>
        <authorList>
            <person name="Delbaje E."/>
            <person name="Andreote A.P.D."/>
            <person name="Pellegrinetti T.A."/>
            <person name="Cruz R.B."/>
            <person name="Branco L.H.Z."/>
            <person name="Fiore M.F."/>
        </authorList>
    </citation>
    <scope>NUCLEOTIDE SEQUENCE [LARGE SCALE GENOMIC DNA]</scope>
    <source>
        <strain evidence="2">CCIBt3563</strain>
    </source>
</reference>
<proteinExistence type="predicted"/>
<dbReference type="AlphaFoldDB" id="A0A7S6RHN4"/>
<accession>A0A7S6RHN4</accession>
<dbReference type="EMBL" id="CP063311">
    <property type="protein sequence ID" value="QOV24814.1"/>
    <property type="molecule type" value="Genomic_DNA"/>
</dbReference>
<protein>
    <submittedName>
        <fullName evidence="1">Uncharacterized protein</fullName>
    </submittedName>
</protein>
<name>A0A7S6RHN4_9CYAN</name>
<organism evidence="1 2">
    <name type="scientific">Anabaenopsis elenkinii CCIBt3563</name>
    <dbReference type="NCBI Taxonomy" id="2779889"/>
    <lineage>
        <taxon>Bacteria</taxon>
        <taxon>Bacillati</taxon>
        <taxon>Cyanobacteriota</taxon>
        <taxon>Cyanophyceae</taxon>
        <taxon>Nostocales</taxon>
        <taxon>Nodulariaceae</taxon>
        <taxon>Anabaenopsis</taxon>
    </lineage>
</organism>
<keyword evidence="2" id="KW-1185">Reference proteome</keyword>
<sequence>MTNELQPQSQAFNPIQSDFSPHHFRFALRERLRADLANSYRPISIILSLVVETRAITSRHY</sequence>
<evidence type="ECO:0000313" key="2">
    <source>
        <dbReference type="Proteomes" id="UP000593846"/>
    </source>
</evidence>
<dbReference type="KEGG" id="aee:IM676_08390"/>
<evidence type="ECO:0000313" key="1">
    <source>
        <dbReference type="EMBL" id="QOV24814.1"/>
    </source>
</evidence>